<protein>
    <submittedName>
        <fullName evidence="1">Uncharacterized protein</fullName>
    </submittedName>
</protein>
<organism evidence="1 2">
    <name type="scientific">Portunus trituberculatus</name>
    <name type="common">Swimming crab</name>
    <name type="synonym">Neptunus trituberculatus</name>
    <dbReference type="NCBI Taxonomy" id="210409"/>
    <lineage>
        <taxon>Eukaryota</taxon>
        <taxon>Metazoa</taxon>
        <taxon>Ecdysozoa</taxon>
        <taxon>Arthropoda</taxon>
        <taxon>Crustacea</taxon>
        <taxon>Multicrustacea</taxon>
        <taxon>Malacostraca</taxon>
        <taxon>Eumalacostraca</taxon>
        <taxon>Eucarida</taxon>
        <taxon>Decapoda</taxon>
        <taxon>Pleocyemata</taxon>
        <taxon>Brachyura</taxon>
        <taxon>Eubrachyura</taxon>
        <taxon>Portunoidea</taxon>
        <taxon>Portunidae</taxon>
        <taxon>Portuninae</taxon>
        <taxon>Portunus</taxon>
    </lineage>
</organism>
<evidence type="ECO:0000313" key="1">
    <source>
        <dbReference type="EMBL" id="MPC34381.1"/>
    </source>
</evidence>
<dbReference type="Proteomes" id="UP000324222">
    <property type="component" value="Unassembled WGS sequence"/>
</dbReference>
<keyword evidence="2" id="KW-1185">Reference proteome</keyword>
<dbReference type="EMBL" id="VSRR010003042">
    <property type="protein sequence ID" value="MPC34381.1"/>
    <property type="molecule type" value="Genomic_DNA"/>
</dbReference>
<name>A0A5B7EIZ8_PORTR</name>
<proteinExistence type="predicted"/>
<evidence type="ECO:0000313" key="2">
    <source>
        <dbReference type="Proteomes" id="UP000324222"/>
    </source>
</evidence>
<gene>
    <name evidence="1" type="ORF">E2C01_027768</name>
</gene>
<comment type="caution">
    <text evidence="1">The sequence shown here is derived from an EMBL/GenBank/DDBJ whole genome shotgun (WGS) entry which is preliminary data.</text>
</comment>
<sequence length="72" mass="8501">MKEAWLDDGGISGSANEEKVEVLVKVVVWMGVLVRVWKQHHDEDVLADKKYREYQRHCYDCQYDSYHTGQLD</sequence>
<accession>A0A5B7EIZ8</accession>
<dbReference type="AlphaFoldDB" id="A0A5B7EIZ8"/>
<reference evidence="1 2" key="1">
    <citation type="submission" date="2019-05" db="EMBL/GenBank/DDBJ databases">
        <title>Another draft genome of Portunus trituberculatus and its Hox gene families provides insights of decapod evolution.</title>
        <authorList>
            <person name="Jeong J.-H."/>
            <person name="Song I."/>
            <person name="Kim S."/>
            <person name="Choi T."/>
            <person name="Kim D."/>
            <person name="Ryu S."/>
            <person name="Kim W."/>
        </authorList>
    </citation>
    <scope>NUCLEOTIDE SEQUENCE [LARGE SCALE GENOMIC DNA]</scope>
    <source>
        <tissue evidence="1">Muscle</tissue>
    </source>
</reference>